<comment type="subunit">
    <text evidence="6">Monomer.</text>
</comment>
<feature type="binding site" evidence="6">
    <location>
        <position position="111"/>
    </location>
    <ligand>
        <name>a divalent metal cation</name>
        <dbReference type="ChEBI" id="CHEBI:60240"/>
        <label>2</label>
        <note>catalytic</note>
    </ligand>
</feature>
<feature type="binding site" evidence="6">
    <location>
        <position position="111"/>
    </location>
    <ligand>
        <name>a divalent metal cation</name>
        <dbReference type="ChEBI" id="CHEBI:60240"/>
        <label>1</label>
    </ligand>
</feature>
<dbReference type="InterPro" id="IPR002467">
    <property type="entry name" value="Pept_M24A_MAP1"/>
</dbReference>
<organism evidence="9 10">
    <name type="scientific">Nakamurella panacisegetis</name>
    <dbReference type="NCBI Taxonomy" id="1090615"/>
    <lineage>
        <taxon>Bacteria</taxon>
        <taxon>Bacillati</taxon>
        <taxon>Actinomycetota</taxon>
        <taxon>Actinomycetes</taxon>
        <taxon>Nakamurellales</taxon>
        <taxon>Nakamurellaceae</taxon>
        <taxon>Nakamurella</taxon>
    </lineage>
</organism>
<name>A0A1H0LX41_9ACTN</name>
<dbReference type="PANTHER" id="PTHR43330">
    <property type="entry name" value="METHIONINE AMINOPEPTIDASE"/>
    <property type="match status" value="1"/>
</dbReference>
<dbReference type="HAMAP" id="MF_01974">
    <property type="entry name" value="MetAP_1"/>
    <property type="match status" value="1"/>
</dbReference>
<dbReference type="PANTHER" id="PTHR43330:SF27">
    <property type="entry name" value="METHIONINE AMINOPEPTIDASE"/>
    <property type="match status" value="1"/>
</dbReference>
<dbReference type="InterPro" id="IPR001714">
    <property type="entry name" value="Pept_M24_MAP"/>
</dbReference>
<keyword evidence="10" id="KW-1185">Reference proteome</keyword>
<dbReference type="NCBIfam" id="TIGR00500">
    <property type="entry name" value="met_pdase_I"/>
    <property type="match status" value="1"/>
</dbReference>
<dbReference type="GO" id="GO:0070006">
    <property type="term" value="F:metalloaminopeptidase activity"/>
    <property type="evidence" value="ECO:0007669"/>
    <property type="project" value="UniProtKB-UniRule"/>
</dbReference>
<keyword evidence="3 6" id="KW-0645">Protease</keyword>
<comment type="similarity">
    <text evidence="6">Belongs to the peptidase M24A family. Methionine aminopeptidase type 1 subfamily.</text>
</comment>
<comment type="function">
    <text evidence="1 6">Removes the N-terminal methionine from nascent proteins. The N-terminal methionine is often cleaved when the second residue in the primary sequence is small and uncharged (Met-Ala-, Cys, Gly, Pro, Ser, Thr, or Val). Requires deformylation of the N(alpha)-formylated initiator methionine before it can be hydrolyzed.</text>
</comment>
<dbReference type="Pfam" id="PF00557">
    <property type="entry name" value="Peptidase_M24"/>
    <property type="match status" value="1"/>
</dbReference>
<evidence type="ECO:0000256" key="1">
    <source>
        <dbReference type="ARBA" id="ARBA00002521"/>
    </source>
</evidence>
<feature type="binding site" evidence="6">
    <location>
        <position position="239"/>
    </location>
    <ligand>
        <name>a divalent metal cation</name>
        <dbReference type="ChEBI" id="CHEBI:60240"/>
        <label>2</label>
        <note>catalytic</note>
    </ligand>
</feature>
<keyword evidence="4 6" id="KW-0479">Metal-binding</keyword>
<dbReference type="InterPro" id="IPR036005">
    <property type="entry name" value="Creatinase/aminopeptidase-like"/>
</dbReference>
<dbReference type="CDD" id="cd01086">
    <property type="entry name" value="MetAP1"/>
    <property type="match status" value="1"/>
</dbReference>
<feature type="binding site" evidence="6">
    <location>
        <position position="239"/>
    </location>
    <ligand>
        <name>a divalent metal cation</name>
        <dbReference type="ChEBI" id="CHEBI:60240"/>
        <label>1</label>
    </ligand>
</feature>
<comment type="cofactor">
    <cofactor evidence="6">
        <name>Co(2+)</name>
        <dbReference type="ChEBI" id="CHEBI:48828"/>
    </cofactor>
    <cofactor evidence="6">
        <name>Zn(2+)</name>
        <dbReference type="ChEBI" id="CHEBI:29105"/>
    </cofactor>
    <cofactor evidence="6">
        <name>Mn(2+)</name>
        <dbReference type="ChEBI" id="CHEBI:29035"/>
    </cofactor>
    <cofactor evidence="6">
        <name>Fe(2+)</name>
        <dbReference type="ChEBI" id="CHEBI:29033"/>
    </cofactor>
    <text evidence="6">Binds 2 divalent metal cations per subunit. Has a high-affinity and a low affinity metal-binding site. The true nature of the physiological cofactor is under debate. The enzyme is active with cobalt, zinc, manganese or divalent iron ions. Most likely, methionine aminopeptidases function as mononuclear Fe(2+)-metalloproteases under physiological conditions, and the catalytically relevant metal-binding site has been assigned to the histidine-containing high-affinity site.</text>
</comment>
<feature type="binding site" evidence="6">
    <location>
        <position position="100"/>
    </location>
    <ligand>
        <name>a divalent metal cation</name>
        <dbReference type="ChEBI" id="CHEBI:60240"/>
        <label>1</label>
    </ligand>
</feature>
<gene>
    <name evidence="6" type="primary">map</name>
    <name evidence="9" type="ORF">SAMN04515671_1842</name>
</gene>
<comment type="catalytic activity">
    <reaction evidence="6 7">
        <text>Release of N-terminal amino acids, preferentially methionine, from peptides and arylamides.</text>
        <dbReference type="EC" id="3.4.11.18"/>
    </reaction>
</comment>
<dbReference type="SUPFAM" id="SSF55920">
    <property type="entry name" value="Creatinase/aminopeptidase"/>
    <property type="match status" value="1"/>
</dbReference>
<evidence type="ECO:0000313" key="10">
    <source>
        <dbReference type="Proteomes" id="UP000198741"/>
    </source>
</evidence>
<dbReference type="EMBL" id="LT629710">
    <property type="protein sequence ID" value="SDO72782.1"/>
    <property type="molecule type" value="Genomic_DNA"/>
</dbReference>
<feature type="binding site" evidence="6">
    <location>
        <position position="207"/>
    </location>
    <ligand>
        <name>a divalent metal cation</name>
        <dbReference type="ChEBI" id="CHEBI:60240"/>
        <label>2</label>
        <note>catalytic</note>
    </ligand>
</feature>
<keyword evidence="5 6" id="KW-0378">Hydrolase</keyword>
<evidence type="ECO:0000256" key="6">
    <source>
        <dbReference type="HAMAP-Rule" id="MF_01974"/>
    </source>
</evidence>
<dbReference type="PRINTS" id="PR00599">
    <property type="entry name" value="MAPEPTIDASE"/>
</dbReference>
<accession>A0A1H0LX41</accession>
<proteinExistence type="inferred from homology"/>
<feature type="binding site" evidence="6">
    <location>
        <position position="83"/>
    </location>
    <ligand>
        <name>substrate</name>
    </ligand>
</feature>
<feature type="binding site" evidence="6">
    <location>
        <position position="181"/>
    </location>
    <ligand>
        <name>substrate</name>
    </ligand>
</feature>
<dbReference type="EC" id="3.4.11.18" evidence="6 7"/>
<dbReference type="STRING" id="1090615.SAMN04515671_1842"/>
<reference evidence="9 10" key="1">
    <citation type="submission" date="2016-10" db="EMBL/GenBank/DDBJ databases">
        <authorList>
            <person name="de Groot N.N."/>
        </authorList>
    </citation>
    <scope>NUCLEOTIDE SEQUENCE [LARGE SCALE GENOMIC DNA]</scope>
    <source>
        <strain evidence="10">P4-7,KCTC 19426,CECT 7604</strain>
    </source>
</reference>
<dbReference type="GO" id="GO:0004239">
    <property type="term" value="F:initiator methionyl aminopeptidase activity"/>
    <property type="evidence" value="ECO:0007669"/>
    <property type="project" value="UniProtKB-UniRule"/>
</dbReference>
<keyword evidence="2 6" id="KW-0031">Aminopeptidase</keyword>
<dbReference type="InterPro" id="IPR000994">
    <property type="entry name" value="Pept_M24"/>
</dbReference>
<dbReference type="AlphaFoldDB" id="A0A1H0LX41"/>
<evidence type="ECO:0000259" key="8">
    <source>
        <dbReference type="Pfam" id="PF00557"/>
    </source>
</evidence>
<dbReference type="Proteomes" id="UP000198741">
    <property type="component" value="Chromosome I"/>
</dbReference>
<feature type="domain" description="Peptidase M24" evidence="8">
    <location>
        <begin position="12"/>
        <end position="245"/>
    </location>
</feature>
<evidence type="ECO:0000313" key="9">
    <source>
        <dbReference type="EMBL" id="SDO72782.1"/>
    </source>
</evidence>
<feature type="binding site" evidence="6">
    <location>
        <position position="174"/>
    </location>
    <ligand>
        <name>a divalent metal cation</name>
        <dbReference type="ChEBI" id="CHEBI:60240"/>
        <label>2</label>
        <note>catalytic</note>
    </ligand>
</feature>
<dbReference type="Gene3D" id="3.90.230.10">
    <property type="entry name" value="Creatinase/methionine aminopeptidase superfamily"/>
    <property type="match status" value="1"/>
</dbReference>
<dbReference type="OrthoDB" id="9802055at2"/>
<evidence type="ECO:0000256" key="3">
    <source>
        <dbReference type="ARBA" id="ARBA00022670"/>
    </source>
</evidence>
<evidence type="ECO:0000256" key="2">
    <source>
        <dbReference type="ARBA" id="ARBA00022438"/>
    </source>
</evidence>
<dbReference type="GO" id="GO:0046872">
    <property type="term" value="F:metal ion binding"/>
    <property type="evidence" value="ECO:0007669"/>
    <property type="project" value="UniProtKB-UniRule"/>
</dbReference>
<evidence type="ECO:0000256" key="4">
    <source>
        <dbReference type="ARBA" id="ARBA00022723"/>
    </source>
</evidence>
<evidence type="ECO:0000256" key="7">
    <source>
        <dbReference type="RuleBase" id="RU003653"/>
    </source>
</evidence>
<dbReference type="GO" id="GO:0005829">
    <property type="term" value="C:cytosol"/>
    <property type="evidence" value="ECO:0007669"/>
    <property type="project" value="TreeGrafter"/>
</dbReference>
<dbReference type="GO" id="GO:0006508">
    <property type="term" value="P:proteolysis"/>
    <property type="evidence" value="ECO:0007669"/>
    <property type="project" value="UniProtKB-KW"/>
</dbReference>
<sequence length="254" mass="26302">MIEYKTPAQIEKIGTAGALVRRTLNAVRAAAAPGVRLTDLDDLAHQVIRDGGGVSAYIGYHPGWAPSPYPRVLCLSVNDVIVHAIPDRSKLRKGDLVSADLALLVDGWCADAAITFAVGTAGAADQRLMDTTEQALAAGIAAARPGNRLGDIAAAVGAVIRGGGFGLLADHGGHGIGTSMHQDPHVANEGKARRGLKLKPGLVIAIEPMLQAGGRDDYRHCPDGWGVRTADGSRAAHFEHTVAVTLDGPVVLTA</sequence>
<evidence type="ECO:0000256" key="5">
    <source>
        <dbReference type="ARBA" id="ARBA00022801"/>
    </source>
</evidence>
<dbReference type="RefSeq" id="WP_090475695.1">
    <property type="nucleotide sequence ID" value="NZ_LT629710.1"/>
</dbReference>
<protein>
    <recommendedName>
        <fullName evidence="6 7">Methionine aminopeptidase</fullName>
        <shortName evidence="6">MAP</shortName>
        <shortName evidence="6">MetAP</shortName>
        <ecNumber evidence="6 7">3.4.11.18</ecNumber>
    </recommendedName>
    <alternativeName>
        <fullName evidence="6">Peptidase M</fullName>
    </alternativeName>
</protein>